<dbReference type="OrthoDB" id="7062064at2"/>
<accession>A0A0C5WQB8</accession>
<reference evidence="1 2" key="1">
    <citation type="submission" date="2013-05" db="EMBL/GenBank/DDBJ databases">
        <title>Complete genome sequence of the lipase-producing bacterium Photobacterium gaetbulicola Gung47.</title>
        <authorList>
            <person name="Kim Y.-O."/>
        </authorList>
    </citation>
    <scope>NUCLEOTIDE SEQUENCE [LARGE SCALE GENOMIC DNA]</scope>
    <source>
        <strain evidence="1 2">Gung47</strain>
    </source>
</reference>
<keyword evidence="2" id="KW-1185">Reference proteome</keyword>
<dbReference type="AlphaFoldDB" id="A0A0C5WQB8"/>
<evidence type="ECO:0000313" key="1">
    <source>
        <dbReference type="EMBL" id="AJR05150.1"/>
    </source>
</evidence>
<protein>
    <submittedName>
        <fullName evidence="1">Putative lipoprotein</fullName>
    </submittedName>
</protein>
<dbReference type="EMBL" id="CP005973">
    <property type="protein sequence ID" value="AJR05150.1"/>
    <property type="molecule type" value="Genomic_DNA"/>
</dbReference>
<proteinExistence type="predicted"/>
<dbReference type="Proteomes" id="UP000032303">
    <property type="component" value="Chromosome 1"/>
</dbReference>
<organism evidence="1 2">
    <name type="scientific">Photobacterium gaetbulicola Gung47</name>
    <dbReference type="NCBI Taxonomy" id="658445"/>
    <lineage>
        <taxon>Bacteria</taxon>
        <taxon>Pseudomonadati</taxon>
        <taxon>Pseudomonadota</taxon>
        <taxon>Gammaproteobacteria</taxon>
        <taxon>Vibrionales</taxon>
        <taxon>Vibrionaceae</taxon>
        <taxon>Photobacterium</taxon>
    </lineage>
</organism>
<sequence length="386" mass="42301">MKSNKLLLPLVLSSILVGCGSDNNDNGGNVPGPTDATLNFGVINQLSSPASASKSLIETSDYSSTNCNHGKCLDDIDEAVIAFNYVYLKKVNGNGGDDATCDQTGECEAYHITFEQEANELRMIDVMNANGDNAYPLFQDLKLSPGDYEMCLYINGKYESGTQVEVDYDSHVRDIDGSYLYLTTPSQGSCAGAKPPQNARPTGRLVSQPFTVQKGYNNLAFWFNLEETLQYNKNHDWRFLGNKDFEIVHVDDIAPRLGHIRGTIDIDTIQSVCHDNNLDAVDAVYLYRGATEQSQMLGFHDPRIGNEGERRPVELAAVAVPLVEDPSGMQAQFSFSDVYAGEYAVGYTCTAQHDTEEANGSGFEIYDSINNIIVEPGRTIGVTFSL</sequence>
<dbReference type="KEGG" id="pgb:H744_1c0121"/>
<evidence type="ECO:0000313" key="2">
    <source>
        <dbReference type="Proteomes" id="UP000032303"/>
    </source>
</evidence>
<dbReference type="PATRIC" id="fig|658445.3.peg.132"/>
<name>A0A0C5WQB8_9GAMM</name>
<dbReference type="PROSITE" id="PS51257">
    <property type="entry name" value="PROKAR_LIPOPROTEIN"/>
    <property type="match status" value="1"/>
</dbReference>
<dbReference type="HOGENOM" id="CLU_715426_0_0_6"/>
<keyword evidence="1" id="KW-0449">Lipoprotein</keyword>
<gene>
    <name evidence="1" type="ORF">H744_1c0121</name>
</gene>